<evidence type="ECO:0000256" key="2">
    <source>
        <dbReference type="ARBA" id="ARBA00022771"/>
    </source>
</evidence>
<evidence type="ECO:0000259" key="5">
    <source>
        <dbReference type="PROSITE" id="PS51999"/>
    </source>
</evidence>
<protein>
    <recommendedName>
        <fullName evidence="5">GRF-type domain-containing protein</fullName>
    </recommendedName>
</protein>
<keyword evidence="7" id="KW-1185">Reference proteome</keyword>
<gene>
    <name evidence="6" type="ORF">CEPIT_LOCUS28522</name>
</gene>
<name>A0AAV0EWR9_9ASTE</name>
<evidence type="ECO:0000256" key="3">
    <source>
        <dbReference type="ARBA" id="ARBA00022833"/>
    </source>
</evidence>
<proteinExistence type="predicted"/>
<reference evidence="6" key="1">
    <citation type="submission" date="2022-07" db="EMBL/GenBank/DDBJ databases">
        <authorList>
            <person name="Macas J."/>
            <person name="Novak P."/>
            <person name="Neumann P."/>
        </authorList>
    </citation>
    <scope>NUCLEOTIDE SEQUENCE</scope>
</reference>
<dbReference type="Proteomes" id="UP001152523">
    <property type="component" value="Unassembled WGS sequence"/>
</dbReference>
<keyword evidence="1" id="KW-0479">Metal-binding</keyword>
<keyword evidence="3" id="KW-0862">Zinc</keyword>
<dbReference type="InterPro" id="IPR010666">
    <property type="entry name" value="Znf_GRF"/>
</dbReference>
<comment type="caution">
    <text evidence="6">The sequence shown here is derived from an EMBL/GenBank/DDBJ whole genome shotgun (WGS) entry which is preliminary data.</text>
</comment>
<dbReference type="AlphaFoldDB" id="A0AAV0EWR9"/>
<dbReference type="GO" id="GO:0008270">
    <property type="term" value="F:zinc ion binding"/>
    <property type="evidence" value="ECO:0007669"/>
    <property type="project" value="UniProtKB-KW"/>
</dbReference>
<evidence type="ECO:0000313" key="6">
    <source>
        <dbReference type="EMBL" id="CAH9127697.1"/>
    </source>
</evidence>
<dbReference type="PROSITE" id="PS51999">
    <property type="entry name" value="ZF_GRF"/>
    <property type="match status" value="1"/>
</dbReference>
<evidence type="ECO:0000313" key="7">
    <source>
        <dbReference type="Proteomes" id="UP001152523"/>
    </source>
</evidence>
<dbReference type="PANTHER" id="PTHR33248">
    <property type="entry name" value="ZINC ION-BINDING PROTEIN"/>
    <property type="match status" value="1"/>
</dbReference>
<feature type="domain" description="GRF-type" evidence="5">
    <location>
        <begin position="89"/>
        <end position="134"/>
    </location>
</feature>
<keyword evidence="2 4" id="KW-0863">Zinc-finger</keyword>
<accession>A0AAV0EWR9</accession>
<organism evidence="6 7">
    <name type="scientific">Cuscuta epithymum</name>
    <dbReference type="NCBI Taxonomy" id="186058"/>
    <lineage>
        <taxon>Eukaryota</taxon>
        <taxon>Viridiplantae</taxon>
        <taxon>Streptophyta</taxon>
        <taxon>Embryophyta</taxon>
        <taxon>Tracheophyta</taxon>
        <taxon>Spermatophyta</taxon>
        <taxon>Magnoliopsida</taxon>
        <taxon>eudicotyledons</taxon>
        <taxon>Gunneridae</taxon>
        <taxon>Pentapetalae</taxon>
        <taxon>asterids</taxon>
        <taxon>lamiids</taxon>
        <taxon>Solanales</taxon>
        <taxon>Convolvulaceae</taxon>
        <taxon>Cuscuteae</taxon>
        <taxon>Cuscuta</taxon>
        <taxon>Cuscuta subgen. Cuscuta</taxon>
    </lineage>
</organism>
<evidence type="ECO:0000256" key="1">
    <source>
        <dbReference type="ARBA" id="ARBA00022723"/>
    </source>
</evidence>
<dbReference type="Pfam" id="PF06839">
    <property type="entry name" value="Zn_ribbon_GRF"/>
    <property type="match status" value="1"/>
</dbReference>
<sequence>MGAEIEAGFSFFRQPVLGVAKGRPYLCSRQPCSEVSSCVEQGPLCPGEFRLECTTPTGCNLFSSIQIESKTFSFSVEFHYPCQPRYCKCRMRNGMPVKAPLWTSWTDKNRGRRFYGCPNYESDSCGLFEWHDEPLTGRAKVVINELKLENKQLRLRFGNWSMT</sequence>
<dbReference type="EMBL" id="CAMAPF010000948">
    <property type="protein sequence ID" value="CAH9127697.1"/>
    <property type="molecule type" value="Genomic_DNA"/>
</dbReference>
<evidence type="ECO:0000256" key="4">
    <source>
        <dbReference type="PROSITE-ProRule" id="PRU01343"/>
    </source>
</evidence>